<evidence type="ECO:0000313" key="2">
    <source>
        <dbReference type="Proteomes" id="UP000291189"/>
    </source>
</evidence>
<dbReference type="OrthoDB" id="5197322at2"/>
<evidence type="ECO:0000313" key="1">
    <source>
        <dbReference type="EMBL" id="RYU14186.1"/>
    </source>
</evidence>
<dbReference type="AlphaFoldDB" id="A0A4V1Z2F1"/>
<comment type="caution">
    <text evidence="1">The sequence shown here is derived from an EMBL/GenBank/DDBJ whole genome shotgun (WGS) entry which is preliminary data.</text>
</comment>
<accession>A0A4V1Z2F1</accession>
<proteinExistence type="predicted"/>
<protein>
    <submittedName>
        <fullName evidence="1">Uncharacterized protein</fullName>
    </submittedName>
</protein>
<reference evidence="1 2" key="1">
    <citation type="submission" date="2019-01" db="EMBL/GenBank/DDBJ databases">
        <title>Nocardioides guangzhouensis sp. nov., an actinobacterium isolated from soil.</title>
        <authorList>
            <person name="Fu Y."/>
            <person name="Cai Y."/>
            <person name="Lin Z."/>
            <person name="Chen P."/>
        </authorList>
    </citation>
    <scope>NUCLEOTIDE SEQUENCE [LARGE SCALE GENOMIC DNA]</scope>
    <source>
        <strain evidence="1 2">NBRC 105384</strain>
    </source>
</reference>
<organism evidence="1 2">
    <name type="scientific">Nocardioides iriomotensis</name>
    <dbReference type="NCBI Taxonomy" id="715784"/>
    <lineage>
        <taxon>Bacteria</taxon>
        <taxon>Bacillati</taxon>
        <taxon>Actinomycetota</taxon>
        <taxon>Actinomycetes</taxon>
        <taxon>Propionibacteriales</taxon>
        <taxon>Nocardioidaceae</taxon>
        <taxon>Nocardioides</taxon>
    </lineage>
</organism>
<dbReference type="Proteomes" id="UP000291189">
    <property type="component" value="Unassembled WGS sequence"/>
</dbReference>
<dbReference type="EMBL" id="SDPU01000012">
    <property type="protein sequence ID" value="RYU14186.1"/>
    <property type="molecule type" value="Genomic_DNA"/>
</dbReference>
<sequence length="74" mass="8841">MFPSRFMPCPECGGSVERAEQESHACDPERRLDFRMFLLREEILSFERQFHEFADTRDGRFETWVASRTVRGRP</sequence>
<dbReference type="RefSeq" id="WP_129985769.1">
    <property type="nucleotide sequence ID" value="NZ_SDPU01000012.1"/>
</dbReference>
<name>A0A4V1Z2F1_9ACTN</name>
<keyword evidence="2" id="KW-1185">Reference proteome</keyword>
<gene>
    <name evidence="1" type="ORF">ETU37_04590</name>
</gene>